<feature type="non-terminal residue" evidence="12">
    <location>
        <position position="1"/>
    </location>
</feature>
<feature type="region of interest" description="Disordered" evidence="11">
    <location>
        <begin position="797"/>
        <end position="830"/>
    </location>
</feature>
<organism evidence="12 13">
    <name type="scientific">Trichinella pseudospiralis</name>
    <name type="common">Parasitic roundworm</name>
    <dbReference type="NCBI Taxonomy" id="6337"/>
    <lineage>
        <taxon>Eukaryota</taxon>
        <taxon>Metazoa</taxon>
        <taxon>Ecdysozoa</taxon>
        <taxon>Nematoda</taxon>
        <taxon>Enoplea</taxon>
        <taxon>Dorylaimia</taxon>
        <taxon>Trichinellida</taxon>
        <taxon>Trichinellidae</taxon>
        <taxon>Trichinella</taxon>
    </lineage>
</organism>
<evidence type="ECO:0000313" key="12">
    <source>
        <dbReference type="EMBL" id="KRX89030.1"/>
    </source>
</evidence>
<comment type="function">
    <text evidence="10">Allosteric enzyme that catalyzes the rate-limiting step in glycogen catabolism, the phosphorolytic cleavage of glycogen to produce glucose-1-phosphate, and plays a central role in maintaining cellular and organismal glucose homeostasis.</text>
</comment>
<feature type="modified residue" description="N6-(pyridoxal phosphate)lysine" evidence="9">
    <location>
        <position position="677"/>
    </location>
</feature>
<dbReference type="FunFam" id="3.40.50.2000:FF:000153">
    <property type="entry name" value="Alpha-1,4 glucan phosphorylase"/>
    <property type="match status" value="1"/>
</dbReference>
<dbReference type="Proteomes" id="UP000054815">
    <property type="component" value="Unassembled WGS sequence"/>
</dbReference>
<dbReference type="EMBL" id="JYDU01000212">
    <property type="protein sequence ID" value="KRX89030.1"/>
    <property type="molecule type" value="Genomic_DNA"/>
</dbReference>
<comment type="catalytic activity">
    <reaction evidence="10">
        <text>[(1-&gt;4)-alpha-D-glucosyl](n) + phosphate = [(1-&gt;4)-alpha-D-glucosyl](n-1) + alpha-D-glucose 1-phosphate</text>
        <dbReference type="Rhea" id="RHEA:41732"/>
        <dbReference type="Rhea" id="RHEA-COMP:9584"/>
        <dbReference type="Rhea" id="RHEA-COMP:9586"/>
        <dbReference type="ChEBI" id="CHEBI:15444"/>
        <dbReference type="ChEBI" id="CHEBI:43474"/>
        <dbReference type="ChEBI" id="CHEBI:58601"/>
        <dbReference type="EC" id="2.4.1.1"/>
    </reaction>
</comment>
<evidence type="ECO:0000256" key="10">
    <source>
        <dbReference type="RuleBase" id="RU000587"/>
    </source>
</evidence>
<evidence type="ECO:0000256" key="7">
    <source>
        <dbReference type="ARBA" id="ARBA00022898"/>
    </source>
</evidence>
<evidence type="ECO:0000256" key="1">
    <source>
        <dbReference type="ARBA" id="ARBA00001933"/>
    </source>
</evidence>
<evidence type="ECO:0000256" key="9">
    <source>
        <dbReference type="PIRSR" id="PIRSR000460-1"/>
    </source>
</evidence>
<dbReference type="InterPro" id="IPR011833">
    <property type="entry name" value="Glycg_phsphrylas"/>
</dbReference>
<dbReference type="Pfam" id="PF00343">
    <property type="entry name" value="Phosphorylase"/>
    <property type="match status" value="1"/>
</dbReference>
<dbReference type="GO" id="GO:0008184">
    <property type="term" value="F:glycogen phosphorylase activity"/>
    <property type="evidence" value="ECO:0007669"/>
    <property type="project" value="InterPro"/>
</dbReference>
<evidence type="ECO:0000256" key="5">
    <source>
        <dbReference type="ARBA" id="ARBA00022676"/>
    </source>
</evidence>
<evidence type="ECO:0000256" key="11">
    <source>
        <dbReference type="SAM" id="MobiDB-lite"/>
    </source>
</evidence>
<dbReference type="AlphaFoldDB" id="A0A0V0XM60"/>
<keyword evidence="5 10" id="KW-0328">Glycosyltransferase</keyword>
<comment type="cofactor">
    <cofactor evidence="1 10">
        <name>pyridoxal 5'-phosphate</name>
        <dbReference type="ChEBI" id="CHEBI:597326"/>
    </cofactor>
</comment>
<dbReference type="FunFam" id="3.40.50.2000:FF:000005">
    <property type="entry name" value="Alpha-1,4 glucan phosphorylase"/>
    <property type="match status" value="1"/>
</dbReference>
<evidence type="ECO:0000256" key="6">
    <source>
        <dbReference type="ARBA" id="ARBA00022679"/>
    </source>
</evidence>
<evidence type="ECO:0000256" key="2">
    <source>
        <dbReference type="ARBA" id="ARBA00006047"/>
    </source>
</evidence>
<comment type="similarity">
    <text evidence="2 10">Belongs to the glycogen phosphorylase family.</text>
</comment>
<dbReference type="PANTHER" id="PTHR11468:SF13">
    <property type="entry name" value="GLYCOGEN PHOSPHORYLASE"/>
    <property type="match status" value="1"/>
</dbReference>
<gene>
    <name evidence="12" type="primary">GlyP</name>
    <name evidence="12" type="ORF">T4E_379</name>
</gene>
<accession>A0A0V0XM60</accession>
<dbReference type="InterPro" id="IPR035090">
    <property type="entry name" value="Pyridoxal_P_attach_site"/>
</dbReference>
<dbReference type="SUPFAM" id="SSF53756">
    <property type="entry name" value="UDP-Glycosyltransferase/glycogen phosphorylase"/>
    <property type="match status" value="1"/>
</dbReference>
<keyword evidence="4" id="KW-0321">Glycogen metabolism</keyword>
<keyword evidence="8 10" id="KW-0119">Carbohydrate metabolism</keyword>
<keyword evidence="6 10" id="KW-0808">Transferase</keyword>
<dbReference type="EC" id="2.4.1.1" evidence="10"/>
<evidence type="ECO:0000256" key="3">
    <source>
        <dbReference type="ARBA" id="ARBA00022553"/>
    </source>
</evidence>
<dbReference type="InterPro" id="IPR000811">
    <property type="entry name" value="Glyco_trans_35"/>
</dbReference>
<keyword evidence="7 9" id="KW-0663">Pyridoxal phosphate</keyword>
<dbReference type="GO" id="GO:0030170">
    <property type="term" value="F:pyridoxal phosphate binding"/>
    <property type="evidence" value="ECO:0007669"/>
    <property type="project" value="InterPro"/>
</dbReference>
<sequence length="853" mass="97258">LFYFETAIMLTDREKRKQISIRGIAQVENVANMKKAFNRHLHFTMMKDRNVATPRDYFYSLAHTVRDHLTSRWIRTQQHYHEKDPKRIYYLSLEFYMGRTLSNTMLNLGIQAACDESLYQLGLDIEELQELEEDAGLGNGGLGRLAACFLDSMATLGLAAYGYGLRYEYGIFKQTIKNGYQVEEPDDWLRFGNPWEKARPEYMLPVNFYGKVIHDDKGRAHWVDTQLMFAMPYDTPVPGYQNNVVNTLRLWSAKAETHFNLTFFNDGDYIQAVLDRNAAENITRVLYPNDNCFEGRELRLKQEYFLVAATLQDIIRRYRASKLAVSSSPGKIFQHFPDKVAIQLNDTHPAMAIPEFMRIMVDLESMTWNEAWDICVRTFAYTNHTVLPEALERWSCRMLENLLPRHLEIIYEINQKFLDSILRRWPGDVDRMRRMSLVEEADQFGEKRINMAHLCIVGSHAVNGVAAIHSEILKKTIFRDFYEMWPEKFQNKTNGITPRRWLLLSNPSLADIIAEKIGEGWITDLSQLEQLKSLTTNAGFLEAIHRENKMRAAQWLADTYNLELNPASMFDIQVKRIHEYKRQLLNVLHVITMYNRIKRDPSLKVVPRTVMIGGKAAPGYYMAKLIIQLINCVANVVNHDPIIGDKVTLAEKIIPAADLSQQISTAGTEASGTGNMKFMLNGALTIGTLDGANVEMMEEMGRDNIFIFGMTVEEVNALQQAGYNSLTYIEKNAELKQYFEAYLKCQEEVNKAFLSRNRWAQKALCNIASSGKFSSDRTIKEYAKDIWNVPISTEKLPAPFAGPQSEENSSTANNNNNNTTVADAAKPTAAAAAATTAVRNAVPTTTIHGAPNK</sequence>
<keyword evidence="3" id="KW-0597">Phosphoprotein</keyword>
<dbReference type="NCBIfam" id="TIGR02093">
    <property type="entry name" value="P_ylase"/>
    <property type="match status" value="1"/>
</dbReference>
<protein>
    <recommendedName>
        <fullName evidence="10">Alpha-1,4 glucan phosphorylase</fullName>
        <ecNumber evidence="10">2.4.1.1</ecNumber>
    </recommendedName>
</protein>
<evidence type="ECO:0000256" key="4">
    <source>
        <dbReference type="ARBA" id="ARBA00022600"/>
    </source>
</evidence>
<reference evidence="12 13" key="1">
    <citation type="submission" date="2015-01" db="EMBL/GenBank/DDBJ databases">
        <title>Evolution of Trichinella species and genotypes.</title>
        <authorList>
            <person name="Korhonen P.K."/>
            <person name="Edoardo P."/>
            <person name="Giuseppe L.R."/>
            <person name="Gasser R.B."/>
        </authorList>
    </citation>
    <scope>NUCLEOTIDE SEQUENCE [LARGE SCALE GENOMIC DNA]</scope>
    <source>
        <strain evidence="12">ISS141</strain>
    </source>
</reference>
<evidence type="ECO:0000256" key="8">
    <source>
        <dbReference type="ARBA" id="ARBA00023277"/>
    </source>
</evidence>
<comment type="caution">
    <text evidence="12">The sequence shown here is derived from an EMBL/GenBank/DDBJ whole genome shotgun (WGS) entry which is preliminary data.</text>
</comment>
<dbReference type="PROSITE" id="PS00102">
    <property type="entry name" value="PHOSPHORYLASE"/>
    <property type="match status" value="1"/>
</dbReference>
<dbReference type="PANTHER" id="PTHR11468">
    <property type="entry name" value="GLYCOGEN PHOSPHORYLASE"/>
    <property type="match status" value="1"/>
</dbReference>
<feature type="compositionally biased region" description="Low complexity" evidence="11">
    <location>
        <begin position="805"/>
        <end position="830"/>
    </location>
</feature>
<dbReference type="GO" id="GO:0005737">
    <property type="term" value="C:cytoplasm"/>
    <property type="evidence" value="ECO:0007669"/>
    <property type="project" value="TreeGrafter"/>
</dbReference>
<dbReference type="GO" id="GO:0005980">
    <property type="term" value="P:glycogen catabolic process"/>
    <property type="evidence" value="ECO:0007669"/>
    <property type="project" value="TreeGrafter"/>
</dbReference>
<dbReference type="Gene3D" id="3.40.50.2000">
    <property type="entry name" value="Glycogen Phosphorylase B"/>
    <property type="match status" value="4"/>
</dbReference>
<dbReference type="PIRSF" id="PIRSF000460">
    <property type="entry name" value="Pprylas_GlgP"/>
    <property type="match status" value="1"/>
</dbReference>
<name>A0A0V0XM60_TRIPS</name>
<evidence type="ECO:0000313" key="13">
    <source>
        <dbReference type="Proteomes" id="UP000054815"/>
    </source>
</evidence>
<dbReference type="CDD" id="cd04300">
    <property type="entry name" value="GT35_Glycogen_Phosphorylase"/>
    <property type="match status" value="1"/>
</dbReference>
<proteinExistence type="inferred from homology"/>